<accession>A0AAW1SMF2</accession>
<feature type="compositionally biased region" description="Acidic residues" evidence="5">
    <location>
        <begin position="700"/>
        <end position="710"/>
    </location>
</feature>
<sequence length="1434" mass="154894">MHPEQQQAVACQPPAALPADAAAAPGLTPASVAHRQPPAGQASIGAQPPISDDEETEDEAEALQMRQKAEAEALLQAAIQALPEPFRADGPRLAFEFDDPPGPKKARKTPAGSRPTSAKAAPKRKRPISPAAPASNVPSQAGEPHQESMGDPHEPPASEAGQDLGRSEMEEDWGAEAEGEGKGEVQVSKKSKSGGGIRSKKAAAELARLAAMDPERRREEEIKKAMRESERATQLQKRLENTMRKEQERMEKERRRLEDKKAKDQEKEYERREKDRRKAVEKAEKEQMKEEARRQKEEEKLKIIQDREAKKEELRLDKEKRAEERKKAADIRRQEKEMLRALAQQEKQATRLRQREAQTGPPDDLDLELQAVMEAKRAEGYGSDTGGMHDTEEIVLPPFPAADVGLTPAFPPELGQDCGSLLLMSWSFLHGFRDLLGLRAFSLEDLLAATMEGASSRLLGELHVGLLRLLQTDMEEAHASGILQGGGTTNFLDRAVVCAATCLEESWNWGIDVDAWRAHLNANSWPEVLRQWGIVAGLGPKRARPRRVLKPKIGADGEDVVADDSGELKLRMPARFDPGSVKGAAWQVLTDVGPEGMTVIEITRQIQLQHLRDLRTSKTPEASVAGALSRDRIFARVMPATYALQAVVNFHSAKQGPAAKIKAEEDGTCAADKDKACGPAGTDGNGGSGQGEKEDHSDDSGSDSSDDEVDEKGREAGAAWISQLAEHDYDDFTLEQRLELVHLLVHAVMEGPSVRLCLEHRLEESQRIRKQMWEEAKVEKRKRQVEAAAKAKAAAEEAQRNLERYRITGEPFPGMPAEGSGEATPAEAPAANTSAGDGITGQDPAAAAAAAIAAVQARQEEEDQSATEACKEQALRRTETIRRAEEANAVRGEPLGYDRRHNRYWRMSAAPRGHPTGSVGRLYFESAEEGGGLYILTSQPGLERLMDSLERRGAREGCLYHALLRHKASLLAGLPAQPLRMPEGTDQQHPDVKSTSAADQQAWLWSTAPASMQPKRDVHGPVATPAARPLRAGDSPRITRFKADLLRASFAIPPEALAAEGKAQDWDAWRAAVREAASVQQLRELLGQLEAGVAAAWLSPLLQRDPCLVKGAWLPTGREVAAAKSSGNAEKPQLPEKDRAACLAQASSLGDPAAPLSWLPATLPALHLRFACLDAALIYAPGQAAARNSLQGYKFIQKPGPVTGKDADVRSFPAAGGPTVSGLPVVAGGRAKQSIFPAFPLALLHSSPAAFELPVRQLKGEAPDLRPALPGGQQRTQLATPVPMQQAPRRGGPARGPAMGGRGNPIRGHITVSIGGRGVAARGRSSAPRARGKSALRGEFDKMSQDEDEDDDDDDDDDDDFGHPPSRSRFPGQGSTYDQAGGYSAPGSVAAPSYGAEGTPAGSELHSESDVDQQPGGDEDEEEEDVPLSESDVE</sequence>
<evidence type="ECO:0000256" key="3">
    <source>
        <dbReference type="ARBA" id="ARBA00023242"/>
    </source>
</evidence>
<dbReference type="InterPro" id="IPR028941">
    <property type="entry name" value="WHIM2_dom"/>
</dbReference>
<keyword evidence="2" id="KW-0804">Transcription</keyword>
<dbReference type="EMBL" id="JALJOV010001535">
    <property type="protein sequence ID" value="KAK9846712.1"/>
    <property type="molecule type" value="Genomic_DNA"/>
</dbReference>
<feature type="compositionally biased region" description="Basic and acidic residues" evidence="5">
    <location>
        <begin position="213"/>
        <end position="331"/>
    </location>
</feature>
<dbReference type="PANTHER" id="PTHR36968">
    <property type="entry name" value="HOMEOBOX-DDT DOMAIN PROTEIN RLT2"/>
    <property type="match status" value="1"/>
</dbReference>
<evidence type="ECO:0000256" key="2">
    <source>
        <dbReference type="ARBA" id="ARBA00023163"/>
    </source>
</evidence>
<organism evidence="8 9">
    <name type="scientific">Apatococcus fuscideae</name>
    <dbReference type="NCBI Taxonomy" id="2026836"/>
    <lineage>
        <taxon>Eukaryota</taxon>
        <taxon>Viridiplantae</taxon>
        <taxon>Chlorophyta</taxon>
        <taxon>core chlorophytes</taxon>
        <taxon>Trebouxiophyceae</taxon>
        <taxon>Chlorellales</taxon>
        <taxon>Chlorellaceae</taxon>
        <taxon>Apatococcus</taxon>
    </lineage>
</organism>
<dbReference type="PROSITE" id="PS51913">
    <property type="entry name" value="HTH_HARE"/>
    <property type="match status" value="1"/>
</dbReference>
<dbReference type="CDD" id="cd06503">
    <property type="entry name" value="ATP-synt_Fo_b"/>
    <property type="match status" value="1"/>
</dbReference>
<dbReference type="PROSITE" id="PS50827">
    <property type="entry name" value="DDT"/>
    <property type="match status" value="1"/>
</dbReference>
<evidence type="ECO:0000313" key="9">
    <source>
        <dbReference type="Proteomes" id="UP001485043"/>
    </source>
</evidence>
<evidence type="ECO:0000313" key="8">
    <source>
        <dbReference type="EMBL" id="KAK9846712.1"/>
    </source>
</evidence>
<dbReference type="PANTHER" id="PTHR36968:SF5">
    <property type="entry name" value="HOMEOBOX-DDT DOMAIN PROTEIN RLT2"/>
    <property type="match status" value="1"/>
</dbReference>
<feature type="compositionally biased region" description="Basic and acidic residues" evidence="5">
    <location>
        <begin position="144"/>
        <end position="156"/>
    </location>
</feature>
<dbReference type="InterPro" id="IPR018501">
    <property type="entry name" value="DDT_dom"/>
</dbReference>
<feature type="region of interest" description="Disordered" evidence="5">
    <location>
        <begin position="1012"/>
        <end position="1033"/>
    </location>
</feature>
<dbReference type="Pfam" id="PF15613">
    <property type="entry name" value="WSD"/>
    <property type="match status" value="1"/>
</dbReference>
<dbReference type="Pfam" id="PF05066">
    <property type="entry name" value="HARE-HTH"/>
    <property type="match status" value="1"/>
</dbReference>
<keyword evidence="9" id="KW-1185">Reference proteome</keyword>
<dbReference type="GO" id="GO:0005634">
    <property type="term" value="C:nucleus"/>
    <property type="evidence" value="ECO:0007669"/>
    <property type="project" value="UniProtKB-SubCell"/>
</dbReference>
<feature type="compositionally biased region" description="Acidic residues" evidence="5">
    <location>
        <begin position="169"/>
        <end position="178"/>
    </location>
</feature>
<gene>
    <name evidence="8" type="ORF">WJX84_006761</name>
</gene>
<proteinExistence type="predicted"/>
<keyword evidence="3" id="KW-0539">Nucleus</keyword>
<evidence type="ECO:0000256" key="1">
    <source>
        <dbReference type="ARBA" id="ARBA00004123"/>
    </source>
</evidence>
<feature type="region of interest" description="Disordered" evidence="5">
    <location>
        <begin position="85"/>
        <end position="331"/>
    </location>
</feature>
<protein>
    <recommendedName>
        <fullName evidence="10">DDT domain-containing protein</fullName>
    </recommendedName>
</protein>
<feature type="region of interest" description="Disordered" evidence="5">
    <location>
        <begin position="674"/>
        <end position="714"/>
    </location>
</feature>
<dbReference type="SMART" id="SM00571">
    <property type="entry name" value="DDT"/>
    <property type="match status" value="1"/>
</dbReference>
<dbReference type="Pfam" id="PF02791">
    <property type="entry name" value="DDT"/>
    <property type="match status" value="1"/>
</dbReference>
<evidence type="ECO:0000256" key="4">
    <source>
        <dbReference type="SAM" id="Coils"/>
    </source>
</evidence>
<dbReference type="InterPro" id="IPR007759">
    <property type="entry name" value="Asxl_HARE-HTH"/>
</dbReference>
<feature type="domain" description="HTH HARE-type" evidence="7">
    <location>
        <begin position="579"/>
        <end position="647"/>
    </location>
</feature>
<feature type="compositionally biased region" description="Basic and acidic residues" evidence="5">
    <location>
        <begin position="1336"/>
        <end position="1345"/>
    </location>
</feature>
<feature type="compositionally biased region" description="Acidic residues" evidence="5">
    <location>
        <begin position="1417"/>
        <end position="1434"/>
    </location>
</feature>
<name>A0AAW1SMF2_9CHLO</name>
<feature type="region of interest" description="Disordered" evidence="5">
    <location>
        <begin position="1"/>
        <end position="68"/>
    </location>
</feature>
<feature type="compositionally biased region" description="Low complexity" evidence="5">
    <location>
        <begin position="1319"/>
        <end position="1335"/>
    </location>
</feature>
<feature type="region of interest" description="Disordered" evidence="5">
    <location>
        <begin position="1262"/>
        <end position="1434"/>
    </location>
</feature>
<comment type="caution">
    <text evidence="8">The sequence shown here is derived from an EMBL/GenBank/DDBJ whole genome shotgun (WGS) entry which is preliminary data.</text>
</comment>
<comment type="subcellular location">
    <subcellularLocation>
        <location evidence="1">Nucleus</location>
    </subcellularLocation>
</comment>
<feature type="compositionally biased region" description="Low complexity" evidence="5">
    <location>
        <begin position="1287"/>
        <end position="1297"/>
    </location>
</feature>
<feature type="compositionally biased region" description="Acidic residues" evidence="5">
    <location>
        <begin position="51"/>
        <end position="61"/>
    </location>
</feature>
<dbReference type="InterPro" id="IPR044977">
    <property type="entry name" value="RLT1-3"/>
</dbReference>
<feature type="compositionally biased region" description="Low complexity" evidence="5">
    <location>
        <begin position="816"/>
        <end position="836"/>
    </location>
</feature>
<evidence type="ECO:0000256" key="5">
    <source>
        <dbReference type="SAM" id="MobiDB-lite"/>
    </source>
</evidence>
<feature type="compositionally biased region" description="Gly residues" evidence="5">
    <location>
        <begin position="681"/>
        <end position="690"/>
    </location>
</feature>
<evidence type="ECO:0000259" key="7">
    <source>
        <dbReference type="PROSITE" id="PS51913"/>
    </source>
</evidence>
<feature type="region of interest" description="Disordered" evidence="5">
    <location>
        <begin position="810"/>
        <end position="843"/>
    </location>
</feature>
<feature type="region of interest" description="Disordered" evidence="5">
    <location>
        <begin position="344"/>
        <end position="363"/>
    </location>
</feature>
<evidence type="ECO:0000259" key="6">
    <source>
        <dbReference type="PROSITE" id="PS50827"/>
    </source>
</evidence>
<feature type="compositionally biased region" description="Acidic residues" evidence="5">
    <location>
        <begin position="1346"/>
        <end position="1360"/>
    </location>
</feature>
<evidence type="ECO:0008006" key="10">
    <source>
        <dbReference type="Google" id="ProtNLM"/>
    </source>
</evidence>
<feature type="compositionally biased region" description="Low complexity" evidence="5">
    <location>
        <begin position="1"/>
        <end position="33"/>
    </location>
</feature>
<feature type="domain" description="DDT" evidence="6">
    <location>
        <begin position="416"/>
        <end position="476"/>
    </location>
</feature>
<dbReference type="Proteomes" id="UP001485043">
    <property type="component" value="Unassembled WGS sequence"/>
</dbReference>
<keyword evidence="4" id="KW-0175">Coiled coil</keyword>
<feature type="coiled-coil region" evidence="4">
    <location>
        <begin position="778"/>
        <end position="808"/>
    </location>
</feature>
<dbReference type="GO" id="GO:0006357">
    <property type="term" value="P:regulation of transcription by RNA polymerase II"/>
    <property type="evidence" value="ECO:0007669"/>
    <property type="project" value="InterPro"/>
</dbReference>
<reference evidence="8 9" key="1">
    <citation type="journal article" date="2024" name="Nat. Commun.">
        <title>Phylogenomics reveals the evolutionary origins of lichenization in chlorophyte algae.</title>
        <authorList>
            <person name="Puginier C."/>
            <person name="Libourel C."/>
            <person name="Otte J."/>
            <person name="Skaloud P."/>
            <person name="Haon M."/>
            <person name="Grisel S."/>
            <person name="Petersen M."/>
            <person name="Berrin J.G."/>
            <person name="Delaux P.M."/>
            <person name="Dal Grande F."/>
            <person name="Keller J."/>
        </authorList>
    </citation>
    <scope>NUCLEOTIDE SEQUENCE [LARGE SCALE GENOMIC DNA]</scope>
    <source>
        <strain evidence="8 9">SAG 2523</strain>
    </source>
</reference>